<dbReference type="RefSeq" id="WP_076552752.1">
    <property type="nucleotide sequence ID" value="NZ_FTOL01000005.1"/>
</dbReference>
<evidence type="ECO:0000313" key="1">
    <source>
        <dbReference type="EMBL" id="SIT08904.1"/>
    </source>
</evidence>
<gene>
    <name evidence="1" type="ORF">SAMN05421786_105101</name>
</gene>
<dbReference type="OrthoDB" id="1234917at2"/>
<sequence length="314" mass="35961">MRIILDTNIYRNLIRDKTPEEIEALQKEIIDAAKAKSIIITFPIIPAMELINHYNDAHPIEKDECRKGLTLLVNLSTEKANNKLHVKFTPPMDVILGNYLFGKEEDFLEMYSEAITLAQKLVGNYPISSEDNIDDAIEAVGDQLDFEKEMIRQNYENYIKSINEGNVDWAYFEGKVKKEQRRKFLDSLRKGELSFLVAQSMIDRAYFNAKETYQKDEGFFRTVVKFMKDFCPALVMNELLLDNIGNGVIAISDLKDKRWNTILDISLIFGTLYNPQGEDVVLVTEDQSIIDSFNKCGFDGKAIKLTDFLALLGL</sequence>
<reference evidence="2" key="1">
    <citation type="submission" date="2017-01" db="EMBL/GenBank/DDBJ databases">
        <authorList>
            <person name="Varghese N."/>
            <person name="Submissions S."/>
        </authorList>
    </citation>
    <scope>NUCLEOTIDE SEQUENCE [LARGE SCALE GENOMIC DNA]</scope>
    <source>
        <strain evidence="2">DSM 18017</strain>
    </source>
</reference>
<organism evidence="1 2">
    <name type="scientific">Chryseobacterium ureilyticum</name>
    <dbReference type="NCBI Taxonomy" id="373668"/>
    <lineage>
        <taxon>Bacteria</taxon>
        <taxon>Pseudomonadati</taxon>
        <taxon>Bacteroidota</taxon>
        <taxon>Flavobacteriia</taxon>
        <taxon>Flavobacteriales</taxon>
        <taxon>Weeksellaceae</taxon>
        <taxon>Chryseobacterium group</taxon>
        <taxon>Chryseobacterium</taxon>
    </lineage>
</organism>
<proteinExistence type="predicted"/>
<protein>
    <recommendedName>
        <fullName evidence="3">PIN domain-containing protein</fullName>
    </recommendedName>
</protein>
<keyword evidence="2" id="KW-1185">Reference proteome</keyword>
<dbReference type="Proteomes" id="UP000186744">
    <property type="component" value="Unassembled WGS sequence"/>
</dbReference>
<name>A0A1N7PEA7_9FLAO</name>
<evidence type="ECO:0000313" key="2">
    <source>
        <dbReference type="Proteomes" id="UP000186744"/>
    </source>
</evidence>
<dbReference type="STRING" id="373668.SAMN05421786_105101"/>
<dbReference type="EMBL" id="FTOL01000005">
    <property type="protein sequence ID" value="SIT08904.1"/>
    <property type="molecule type" value="Genomic_DNA"/>
</dbReference>
<accession>A0A1N7PEA7</accession>
<dbReference type="AlphaFoldDB" id="A0A1N7PEA7"/>
<evidence type="ECO:0008006" key="3">
    <source>
        <dbReference type="Google" id="ProtNLM"/>
    </source>
</evidence>